<comment type="similarity">
    <text evidence="1">Belongs to the tRNA pseudouridine synthase TruA family.</text>
</comment>
<name>A0A9Q0MH82_BLOTA</name>
<dbReference type="GO" id="GO:0009982">
    <property type="term" value="F:pseudouridine synthase activity"/>
    <property type="evidence" value="ECO:0007669"/>
    <property type="project" value="InterPro"/>
</dbReference>
<evidence type="ECO:0000313" key="5">
    <source>
        <dbReference type="EMBL" id="KAJ6224402.1"/>
    </source>
</evidence>
<dbReference type="InterPro" id="IPR020103">
    <property type="entry name" value="PsdUridine_synth_cat_dom_sf"/>
</dbReference>
<organism evidence="5 6">
    <name type="scientific">Blomia tropicalis</name>
    <name type="common">Mite</name>
    <dbReference type="NCBI Taxonomy" id="40697"/>
    <lineage>
        <taxon>Eukaryota</taxon>
        <taxon>Metazoa</taxon>
        <taxon>Ecdysozoa</taxon>
        <taxon>Arthropoda</taxon>
        <taxon>Chelicerata</taxon>
        <taxon>Arachnida</taxon>
        <taxon>Acari</taxon>
        <taxon>Acariformes</taxon>
        <taxon>Sarcoptiformes</taxon>
        <taxon>Astigmata</taxon>
        <taxon>Glycyphagoidea</taxon>
        <taxon>Echimyopodidae</taxon>
        <taxon>Blomia</taxon>
    </lineage>
</organism>
<dbReference type="InterPro" id="IPR001406">
    <property type="entry name" value="PsdUridine_synth_TruA"/>
</dbReference>
<dbReference type="GO" id="GO:0005634">
    <property type="term" value="C:nucleus"/>
    <property type="evidence" value="ECO:0007669"/>
    <property type="project" value="TreeGrafter"/>
</dbReference>
<dbReference type="Gene3D" id="3.30.70.660">
    <property type="entry name" value="Pseudouridine synthase I, catalytic domain, C-terminal subdomain"/>
    <property type="match status" value="1"/>
</dbReference>
<dbReference type="AlphaFoldDB" id="A0A9Q0MH82"/>
<dbReference type="FunFam" id="3.30.70.580:FF:000007">
    <property type="entry name" value="tRNA pseudouridine synthase"/>
    <property type="match status" value="1"/>
</dbReference>
<dbReference type="GO" id="GO:1990481">
    <property type="term" value="P:mRNA pseudouridine synthesis"/>
    <property type="evidence" value="ECO:0007669"/>
    <property type="project" value="TreeGrafter"/>
</dbReference>
<protein>
    <recommendedName>
        <fullName evidence="4">Pseudouridine synthase I TruA alpha/beta domain-containing protein</fullName>
    </recommendedName>
</protein>
<evidence type="ECO:0000259" key="4">
    <source>
        <dbReference type="Pfam" id="PF01416"/>
    </source>
</evidence>
<gene>
    <name evidence="5" type="ORF">RDWZM_002947</name>
</gene>
<comment type="caution">
    <text evidence="5">The sequence shown here is derived from an EMBL/GenBank/DDBJ whole genome shotgun (WGS) entry which is preliminary data.</text>
</comment>
<accession>A0A9Q0MH82</accession>
<evidence type="ECO:0000256" key="3">
    <source>
        <dbReference type="ARBA" id="ARBA00023235"/>
    </source>
</evidence>
<dbReference type="GO" id="GO:0003723">
    <property type="term" value="F:RNA binding"/>
    <property type="evidence" value="ECO:0007669"/>
    <property type="project" value="InterPro"/>
</dbReference>
<dbReference type="CDD" id="cd02569">
    <property type="entry name" value="PseudoU_synth_ScPus3"/>
    <property type="match status" value="1"/>
</dbReference>
<dbReference type="Gene3D" id="3.30.70.580">
    <property type="entry name" value="Pseudouridine synthase I, catalytic domain, N-terminal subdomain"/>
    <property type="match status" value="1"/>
</dbReference>
<keyword evidence="2" id="KW-0819">tRNA processing</keyword>
<keyword evidence="3" id="KW-0413">Isomerase</keyword>
<dbReference type="SUPFAM" id="SSF55120">
    <property type="entry name" value="Pseudouridine synthase"/>
    <property type="match status" value="1"/>
</dbReference>
<dbReference type="InterPro" id="IPR020097">
    <property type="entry name" value="PsdUridine_synth_TruA_a/b_dom"/>
</dbReference>
<sequence>MSVNSKSKDGFVHLSKEELSKLDKEQLITKVISMQQHIKQLQSLLTKQQQTESKCLNSKKENRIFDFSRYKLRHIFLKFLYLGWNYDGFVIQEDTLKTVEASLFDALLKTKLIRSRETSNYHRCGRTDKGVSAYTQVVSLTVRSQLKNGIGIIEQEDYSGHDKVENSEELDYISALNAVLPKDIRVICWSSVEDQTKSARFDCQIRRYHYYFPMGQLDLAAMNKACHYLLGTNDYRNLCKMDVANGVLNYVRRVESASVQPIHQLQDVINPYNMCVFQIESTAFIWHQIRCIMSILFLVGQRLEEPTIVQKLLNIEQFPSKPQYGLAPDLPLVLYDAKYESCLIPEWNYGKSSNSLKILIGHLHQHWIEHSVKTTITKSMINSLLEIYEEKFQQTDSLEIINQSIFTYLSGGRLSKIYKPLLDRPLCDSLQSKIDKQQSKPKRIKLT</sequence>
<evidence type="ECO:0000313" key="6">
    <source>
        <dbReference type="Proteomes" id="UP001142055"/>
    </source>
</evidence>
<dbReference type="InterPro" id="IPR041707">
    <property type="entry name" value="Pus3-like"/>
</dbReference>
<dbReference type="Proteomes" id="UP001142055">
    <property type="component" value="Chromosome 1"/>
</dbReference>
<reference evidence="5" key="1">
    <citation type="submission" date="2022-12" db="EMBL/GenBank/DDBJ databases">
        <title>Genome assemblies of Blomia tropicalis.</title>
        <authorList>
            <person name="Cui Y."/>
        </authorList>
    </citation>
    <scope>NUCLEOTIDE SEQUENCE</scope>
    <source>
        <tissue evidence="5">Adult mites</tissue>
    </source>
</reference>
<dbReference type="InterPro" id="IPR020094">
    <property type="entry name" value="TruA/RsuA/RluB/E/F_N"/>
</dbReference>
<dbReference type="GO" id="GO:0005737">
    <property type="term" value="C:cytoplasm"/>
    <property type="evidence" value="ECO:0007669"/>
    <property type="project" value="TreeGrafter"/>
</dbReference>
<dbReference type="Pfam" id="PF01416">
    <property type="entry name" value="PseudoU_synth_1"/>
    <property type="match status" value="1"/>
</dbReference>
<dbReference type="PANTHER" id="PTHR11142">
    <property type="entry name" value="PSEUDOURIDYLATE SYNTHASE"/>
    <property type="match status" value="1"/>
</dbReference>
<dbReference type="InterPro" id="IPR020095">
    <property type="entry name" value="PsdUridine_synth_TruA_C"/>
</dbReference>
<dbReference type="PANTHER" id="PTHR11142:SF5">
    <property type="entry name" value="TRNA PSEUDOURIDINE(38_39) SYNTHASE"/>
    <property type="match status" value="1"/>
</dbReference>
<dbReference type="NCBIfam" id="TIGR00071">
    <property type="entry name" value="hisT_truA"/>
    <property type="match status" value="1"/>
</dbReference>
<dbReference type="GO" id="GO:0031119">
    <property type="term" value="P:tRNA pseudouridine synthesis"/>
    <property type="evidence" value="ECO:0007669"/>
    <property type="project" value="TreeGrafter"/>
</dbReference>
<dbReference type="EMBL" id="JAPWDV010000001">
    <property type="protein sequence ID" value="KAJ6224402.1"/>
    <property type="molecule type" value="Genomic_DNA"/>
</dbReference>
<keyword evidence="6" id="KW-1185">Reference proteome</keyword>
<dbReference type="OMA" id="YFGWEYN"/>
<proteinExistence type="inferred from homology"/>
<evidence type="ECO:0000256" key="2">
    <source>
        <dbReference type="ARBA" id="ARBA00022694"/>
    </source>
</evidence>
<evidence type="ECO:0000256" key="1">
    <source>
        <dbReference type="ARBA" id="ARBA00009375"/>
    </source>
</evidence>
<feature type="domain" description="Pseudouridine synthase I TruA alpha/beta" evidence="4">
    <location>
        <begin position="225"/>
        <end position="340"/>
    </location>
</feature>